<dbReference type="SUPFAM" id="SSF47384">
    <property type="entry name" value="Homodimeric domain of signal transducing histidine kinase"/>
    <property type="match status" value="1"/>
</dbReference>
<dbReference type="PROSITE" id="PS50109">
    <property type="entry name" value="HIS_KIN"/>
    <property type="match status" value="1"/>
</dbReference>
<keyword evidence="10" id="KW-1185">Reference proteome</keyword>
<dbReference type="InterPro" id="IPR004358">
    <property type="entry name" value="Sig_transdc_His_kin-like_C"/>
</dbReference>
<evidence type="ECO:0000256" key="1">
    <source>
        <dbReference type="ARBA" id="ARBA00000085"/>
    </source>
</evidence>
<proteinExistence type="predicted"/>
<name>A0A3E0HVG4_9FLAO</name>
<dbReference type="Pfam" id="PF02518">
    <property type="entry name" value="HATPase_c"/>
    <property type="match status" value="1"/>
</dbReference>
<dbReference type="InterPro" id="IPR003594">
    <property type="entry name" value="HATPase_dom"/>
</dbReference>
<feature type="repeat" description="TPR" evidence="4">
    <location>
        <begin position="148"/>
        <end position="181"/>
    </location>
</feature>
<evidence type="ECO:0000259" key="8">
    <source>
        <dbReference type="PROSITE" id="PS50109"/>
    </source>
</evidence>
<dbReference type="InterPro" id="IPR036097">
    <property type="entry name" value="HisK_dim/P_sf"/>
</dbReference>
<evidence type="ECO:0000256" key="5">
    <source>
        <dbReference type="SAM" id="Coils"/>
    </source>
</evidence>
<accession>A0A3E0HVG4</accession>
<evidence type="ECO:0000256" key="4">
    <source>
        <dbReference type="PROSITE-ProRule" id="PRU00339"/>
    </source>
</evidence>
<dbReference type="GO" id="GO:0000155">
    <property type="term" value="F:phosphorelay sensor kinase activity"/>
    <property type="evidence" value="ECO:0007669"/>
    <property type="project" value="InterPro"/>
</dbReference>
<dbReference type="EMBL" id="QUNS01000004">
    <property type="protein sequence ID" value="REH50467.1"/>
    <property type="molecule type" value="Genomic_DNA"/>
</dbReference>
<dbReference type="SMART" id="SM00387">
    <property type="entry name" value="HATPase_c"/>
    <property type="match status" value="1"/>
</dbReference>
<dbReference type="SMART" id="SM00028">
    <property type="entry name" value="TPR"/>
    <property type="match status" value="3"/>
</dbReference>
<keyword evidence="6" id="KW-0812">Transmembrane</keyword>
<dbReference type="CDD" id="cd00082">
    <property type="entry name" value="HisKA"/>
    <property type="match status" value="1"/>
</dbReference>
<dbReference type="InterPro" id="IPR011990">
    <property type="entry name" value="TPR-like_helical_dom_sf"/>
</dbReference>
<keyword evidence="6" id="KW-0472">Membrane</keyword>
<dbReference type="Gene3D" id="3.30.565.10">
    <property type="entry name" value="Histidine kinase-like ATPase, C-terminal domain"/>
    <property type="match status" value="1"/>
</dbReference>
<feature type="coiled-coil region" evidence="5">
    <location>
        <begin position="320"/>
        <end position="379"/>
    </location>
</feature>
<dbReference type="PANTHER" id="PTHR43547:SF2">
    <property type="entry name" value="HYBRID SIGNAL TRANSDUCTION HISTIDINE KINASE C"/>
    <property type="match status" value="1"/>
</dbReference>
<dbReference type="PRINTS" id="PR00344">
    <property type="entry name" value="BCTRLSENSOR"/>
</dbReference>
<organism evidence="9 10">
    <name type="scientific">Tenacibaculum gallaicum</name>
    <dbReference type="NCBI Taxonomy" id="561505"/>
    <lineage>
        <taxon>Bacteria</taxon>
        <taxon>Pseudomonadati</taxon>
        <taxon>Bacteroidota</taxon>
        <taxon>Flavobacteriia</taxon>
        <taxon>Flavobacteriales</taxon>
        <taxon>Flavobacteriaceae</taxon>
        <taxon>Tenacibaculum</taxon>
    </lineage>
</organism>
<keyword evidence="3" id="KW-0597">Phosphoprotein</keyword>
<evidence type="ECO:0000313" key="9">
    <source>
        <dbReference type="EMBL" id="REH50467.1"/>
    </source>
</evidence>
<protein>
    <recommendedName>
        <fullName evidence="2">histidine kinase</fullName>
        <ecNumber evidence="2">2.7.13.3</ecNumber>
    </recommendedName>
</protein>
<sequence length="569" mass="65839">MVNKKIVLFIFLILSARLFSQSYNDNMREMYRKVCDKQRVNFCKAFEFYENKNYDSCYVYAGKALSIASLSDEKDILNYIQSASAINKKLFKKALENLTKMSDNEKLIGLKKSQLGLLHLNIKEYRDAIKYYNDWLKLSSNSSVKFKKNNYHNIGLCYIHIKDYEKAKLFFEKELELISTKDTLDLITLKMELANVYYEQYLDDDAIPLFKEAYDLAKSFSDLELKQNSARNMAVVEKNRKNYQKSVDYYIEYGRWKDSIWNRDKIWELTEKDKQLAVAQKQQEIALQDEQLKRQAVVQKSLVIGASGLLVFLGFLGYFYRELRSKNRFITQQKEELNVANKTKDYLFSVVSHDLRSPINTIKRQHEKLKRQLKNKEYDAVSETTNNAIALTESTSHLLNNVLHWSLEQNNQLSFKAEEYPLKPLVEQAVYNFEEIAEAKNITLTTKLEATILVKADKESLKIVLRNLLDNALKYTGENGKIAVKTYTDSEEFSTIEIKDTGFGISKEKLAKIKGLEDLSIDKINRSEGVGLGMLLCQTLIKKNNGKLLIDSELEVGTTIRILLPNASA</sequence>
<dbReference type="PROSITE" id="PS50005">
    <property type="entry name" value="TPR"/>
    <property type="match status" value="1"/>
</dbReference>
<dbReference type="SUPFAM" id="SSF55874">
    <property type="entry name" value="ATPase domain of HSP90 chaperone/DNA topoisomerase II/histidine kinase"/>
    <property type="match status" value="1"/>
</dbReference>
<feature type="signal peptide" evidence="7">
    <location>
        <begin position="1"/>
        <end position="20"/>
    </location>
</feature>
<keyword evidence="4" id="KW-0802">TPR repeat</keyword>
<dbReference type="SUPFAM" id="SSF48452">
    <property type="entry name" value="TPR-like"/>
    <property type="match status" value="1"/>
</dbReference>
<keyword evidence="5" id="KW-0175">Coiled coil</keyword>
<evidence type="ECO:0000256" key="3">
    <source>
        <dbReference type="ARBA" id="ARBA00022553"/>
    </source>
</evidence>
<dbReference type="Gene3D" id="1.10.287.130">
    <property type="match status" value="1"/>
</dbReference>
<dbReference type="Gene3D" id="1.25.40.10">
    <property type="entry name" value="Tetratricopeptide repeat domain"/>
    <property type="match status" value="1"/>
</dbReference>
<dbReference type="AlphaFoldDB" id="A0A3E0HVG4"/>
<feature type="transmembrane region" description="Helical" evidence="6">
    <location>
        <begin position="302"/>
        <end position="320"/>
    </location>
</feature>
<gene>
    <name evidence="9" type="ORF">C7448_10479</name>
</gene>
<evidence type="ECO:0000256" key="6">
    <source>
        <dbReference type="SAM" id="Phobius"/>
    </source>
</evidence>
<feature type="domain" description="Histidine kinase" evidence="8">
    <location>
        <begin position="350"/>
        <end position="568"/>
    </location>
</feature>
<comment type="catalytic activity">
    <reaction evidence="1">
        <text>ATP + protein L-histidine = ADP + protein N-phospho-L-histidine.</text>
        <dbReference type="EC" id="2.7.13.3"/>
    </reaction>
</comment>
<dbReference type="Proteomes" id="UP000256884">
    <property type="component" value="Unassembled WGS sequence"/>
</dbReference>
<dbReference type="PANTHER" id="PTHR43547">
    <property type="entry name" value="TWO-COMPONENT HISTIDINE KINASE"/>
    <property type="match status" value="1"/>
</dbReference>
<dbReference type="OrthoDB" id="9781208at2"/>
<dbReference type="InterPro" id="IPR003661">
    <property type="entry name" value="HisK_dim/P_dom"/>
</dbReference>
<dbReference type="InterPro" id="IPR019734">
    <property type="entry name" value="TPR_rpt"/>
</dbReference>
<keyword evidence="6" id="KW-1133">Transmembrane helix</keyword>
<keyword evidence="9" id="KW-0808">Transferase</keyword>
<dbReference type="InterPro" id="IPR036890">
    <property type="entry name" value="HATPase_C_sf"/>
</dbReference>
<dbReference type="InterPro" id="IPR005467">
    <property type="entry name" value="His_kinase_dom"/>
</dbReference>
<reference evidence="9 10" key="1">
    <citation type="submission" date="2018-08" db="EMBL/GenBank/DDBJ databases">
        <title>Genomic Encyclopedia of Type Strains, Phase IV (KMG-IV): sequencing the most valuable type-strain genomes for metagenomic binning, comparative biology and taxonomic classification.</title>
        <authorList>
            <person name="Goeker M."/>
        </authorList>
    </citation>
    <scope>NUCLEOTIDE SEQUENCE [LARGE SCALE GENOMIC DNA]</scope>
    <source>
        <strain evidence="9 10">DSM 18841</strain>
    </source>
</reference>
<dbReference type="EC" id="2.7.13.3" evidence="2"/>
<evidence type="ECO:0000313" key="10">
    <source>
        <dbReference type="Proteomes" id="UP000256884"/>
    </source>
</evidence>
<keyword evidence="7" id="KW-0732">Signal</keyword>
<evidence type="ECO:0000256" key="7">
    <source>
        <dbReference type="SAM" id="SignalP"/>
    </source>
</evidence>
<keyword evidence="9" id="KW-0418">Kinase</keyword>
<evidence type="ECO:0000256" key="2">
    <source>
        <dbReference type="ARBA" id="ARBA00012438"/>
    </source>
</evidence>
<feature type="chain" id="PRO_5017635842" description="histidine kinase" evidence="7">
    <location>
        <begin position="21"/>
        <end position="569"/>
    </location>
</feature>
<comment type="caution">
    <text evidence="9">The sequence shown here is derived from an EMBL/GenBank/DDBJ whole genome shotgun (WGS) entry which is preliminary data.</text>
</comment>